<dbReference type="SUPFAM" id="SSF56672">
    <property type="entry name" value="DNA/RNA polymerases"/>
    <property type="match status" value="1"/>
</dbReference>
<dbReference type="Proteomes" id="UP001314205">
    <property type="component" value="Unassembled WGS sequence"/>
</dbReference>
<dbReference type="InterPro" id="IPR000477">
    <property type="entry name" value="RT_dom"/>
</dbReference>
<feature type="domain" description="Reverse transcriptase" evidence="1">
    <location>
        <begin position="1"/>
        <end position="128"/>
    </location>
</feature>
<dbReference type="AlphaFoldDB" id="A0AAV1LXD5"/>
<gene>
    <name evidence="2" type="ORF">PARMNEM_LOCUS17810</name>
</gene>
<proteinExistence type="predicted"/>
<protein>
    <recommendedName>
        <fullName evidence="1">Reverse transcriptase domain-containing protein</fullName>
    </recommendedName>
</protein>
<name>A0AAV1LXD5_9NEOP</name>
<evidence type="ECO:0000313" key="3">
    <source>
        <dbReference type="Proteomes" id="UP001314205"/>
    </source>
</evidence>
<reference evidence="2 3" key="1">
    <citation type="submission" date="2023-11" db="EMBL/GenBank/DDBJ databases">
        <authorList>
            <person name="Hedman E."/>
            <person name="Englund M."/>
            <person name="Stromberg M."/>
            <person name="Nyberg Akerstrom W."/>
            <person name="Nylinder S."/>
            <person name="Jareborg N."/>
            <person name="Kallberg Y."/>
            <person name="Kronander E."/>
        </authorList>
    </citation>
    <scope>NUCLEOTIDE SEQUENCE [LARGE SCALE GENOMIC DNA]</scope>
</reference>
<dbReference type="InterPro" id="IPR043502">
    <property type="entry name" value="DNA/RNA_pol_sf"/>
</dbReference>
<dbReference type="Pfam" id="PF00078">
    <property type="entry name" value="RVT_1"/>
    <property type="match status" value="1"/>
</dbReference>
<evidence type="ECO:0000313" key="2">
    <source>
        <dbReference type="EMBL" id="CAK1598867.1"/>
    </source>
</evidence>
<accession>A0AAV1LXD5</accession>
<dbReference type="CDD" id="cd01650">
    <property type="entry name" value="RT_nLTR_like"/>
    <property type="match status" value="1"/>
</dbReference>
<comment type="caution">
    <text evidence="2">The sequence shown here is derived from an EMBL/GenBank/DDBJ whole genome shotgun (WGS) entry which is preliminary data.</text>
</comment>
<dbReference type="GO" id="GO:0071897">
    <property type="term" value="P:DNA biosynthetic process"/>
    <property type="evidence" value="ECO:0007669"/>
    <property type="project" value="UniProtKB-ARBA"/>
</dbReference>
<keyword evidence="3" id="KW-1185">Reference proteome</keyword>
<dbReference type="EMBL" id="CAVLGL010000104">
    <property type="protein sequence ID" value="CAK1598867.1"/>
    <property type="molecule type" value="Genomic_DNA"/>
</dbReference>
<dbReference type="PROSITE" id="PS50878">
    <property type="entry name" value="RT_POL"/>
    <property type="match status" value="1"/>
</dbReference>
<evidence type="ECO:0000259" key="1">
    <source>
        <dbReference type="PROSITE" id="PS50878"/>
    </source>
</evidence>
<organism evidence="2 3">
    <name type="scientific">Parnassius mnemosyne</name>
    <name type="common">clouded apollo</name>
    <dbReference type="NCBI Taxonomy" id="213953"/>
    <lineage>
        <taxon>Eukaryota</taxon>
        <taxon>Metazoa</taxon>
        <taxon>Ecdysozoa</taxon>
        <taxon>Arthropoda</taxon>
        <taxon>Hexapoda</taxon>
        <taxon>Insecta</taxon>
        <taxon>Pterygota</taxon>
        <taxon>Neoptera</taxon>
        <taxon>Endopterygota</taxon>
        <taxon>Lepidoptera</taxon>
        <taxon>Glossata</taxon>
        <taxon>Ditrysia</taxon>
        <taxon>Papilionoidea</taxon>
        <taxon>Papilionidae</taxon>
        <taxon>Parnassiinae</taxon>
        <taxon>Parnassini</taxon>
        <taxon>Parnassius</taxon>
        <taxon>Driopa</taxon>
    </lineage>
</organism>
<dbReference type="PANTHER" id="PTHR19446">
    <property type="entry name" value="REVERSE TRANSCRIPTASES"/>
    <property type="match status" value="1"/>
</dbReference>
<sequence>MNGIFPTLWRKVFIIPIPKSSDCNAISNFRPISILPFLSKVLEAVAYKQISSFIFSNNILSPYQSGFRPGRSTTTALLKVKEDVREGMEKSKLTVLILIDFSNAFNSIDHDILLALLSHLNISFSAQE</sequence>